<dbReference type="Proteomes" id="UP000269945">
    <property type="component" value="Unassembled WGS sequence"/>
</dbReference>
<reference evidence="2 3" key="1">
    <citation type="submission" date="2018-10" db="EMBL/GenBank/DDBJ databases">
        <authorList>
            <person name="Ekblom R."/>
            <person name="Jareborg N."/>
        </authorList>
    </citation>
    <scope>NUCLEOTIDE SEQUENCE [LARGE SCALE GENOMIC DNA]</scope>
    <source>
        <tissue evidence="2">Muscle</tissue>
    </source>
</reference>
<keyword evidence="3" id="KW-1185">Reference proteome</keyword>
<feature type="compositionally biased region" description="Low complexity" evidence="1">
    <location>
        <begin position="16"/>
        <end position="25"/>
    </location>
</feature>
<comment type="caution">
    <text evidence="2">The sequence shown here is derived from an EMBL/GenBank/DDBJ whole genome shotgun (WGS) entry which is preliminary data.</text>
</comment>
<organism evidence="2 3">
    <name type="scientific">Gulo gulo</name>
    <name type="common">Wolverine</name>
    <name type="synonym">Gluton</name>
    <dbReference type="NCBI Taxonomy" id="48420"/>
    <lineage>
        <taxon>Eukaryota</taxon>
        <taxon>Metazoa</taxon>
        <taxon>Chordata</taxon>
        <taxon>Craniata</taxon>
        <taxon>Vertebrata</taxon>
        <taxon>Euteleostomi</taxon>
        <taxon>Mammalia</taxon>
        <taxon>Eutheria</taxon>
        <taxon>Laurasiatheria</taxon>
        <taxon>Carnivora</taxon>
        <taxon>Caniformia</taxon>
        <taxon>Musteloidea</taxon>
        <taxon>Mustelidae</taxon>
        <taxon>Guloninae</taxon>
        <taxon>Gulo</taxon>
    </lineage>
</organism>
<evidence type="ECO:0000313" key="2">
    <source>
        <dbReference type="EMBL" id="VCX10483.1"/>
    </source>
</evidence>
<accession>A0A9X9M0H6</accession>
<evidence type="ECO:0000313" key="3">
    <source>
        <dbReference type="Proteomes" id="UP000269945"/>
    </source>
</evidence>
<dbReference type="AlphaFoldDB" id="A0A9X9M0H6"/>
<gene>
    <name evidence="2" type="ORF">BN2614_LOCUS1</name>
</gene>
<protein>
    <submittedName>
        <fullName evidence="2">Uncharacterized protein</fullName>
    </submittedName>
</protein>
<evidence type="ECO:0000256" key="1">
    <source>
        <dbReference type="SAM" id="MobiDB-lite"/>
    </source>
</evidence>
<feature type="compositionally biased region" description="Basic and acidic residues" evidence="1">
    <location>
        <begin position="1"/>
        <end position="13"/>
    </location>
</feature>
<name>A0A9X9M0H6_GULGU</name>
<dbReference type="EMBL" id="CYRY02033686">
    <property type="protein sequence ID" value="VCX10483.1"/>
    <property type="molecule type" value="Genomic_DNA"/>
</dbReference>
<proteinExistence type="predicted"/>
<feature type="region of interest" description="Disordered" evidence="1">
    <location>
        <begin position="1"/>
        <end position="72"/>
    </location>
</feature>
<sequence length="72" mass="8015">MINKQKEDMETRKKLGSISSKSLKLVKGKETSLSPWPSQPRIPSRPRAGSRPHSPSISTSVTMKTKKVKTPK</sequence>
<feature type="non-terminal residue" evidence="2">
    <location>
        <position position="1"/>
    </location>
</feature>